<keyword evidence="12" id="KW-0732">Signal</keyword>
<dbReference type="Gene3D" id="2.170.130.10">
    <property type="entry name" value="TonB-dependent receptor, plug domain"/>
    <property type="match status" value="1"/>
</dbReference>
<comment type="subcellular location">
    <subcellularLocation>
        <location evidence="1 10">Cell outer membrane</location>
        <topology evidence="1 10">Multi-pass membrane protein</topology>
    </subcellularLocation>
</comment>
<dbReference type="EMBL" id="JANUGV010000004">
    <property type="protein sequence ID" value="MCS0609560.1"/>
    <property type="molecule type" value="Genomic_DNA"/>
</dbReference>
<dbReference type="PROSITE" id="PS52016">
    <property type="entry name" value="TONB_DEPENDENT_REC_3"/>
    <property type="match status" value="1"/>
</dbReference>
<evidence type="ECO:0000313" key="15">
    <source>
        <dbReference type="EMBL" id="MCS0609560.1"/>
    </source>
</evidence>
<feature type="signal peptide" evidence="12">
    <location>
        <begin position="1"/>
        <end position="24"/>
    </location>
</feature>
<dbReference type="Pfam" id="PF07715">
    <property type="entry name" value="Plug"/>
    <property type="match status" value="1"/>
</dbReference>
<evidence type="ECO:0000256" key="11">
    <source>
        <dbReference type="RuleBase" id="RU003357"/>
    </source>
</evidence>
<name>A0ABT2BM67_9BURK</name>
<keyword evidence="4 10" id="KW-1134">Transmembrane beta strand</keyword>
<evidence type="ECO:0000256" key="12">
    <source>
        <dbReference type="SAM" id="SignalP"/>
    </source>
</evidence>
<feature type="domain" description="TonB-dependent receptor plug" evidence="14">
    <location>
        <begin position="55"/>
        <end position="163"/>
    </location>
</feature>
<dbReference type="PANTHER" id="PTHR30069">
    <property type="entry name" value="TONB-DEPENDENT OUTER MEMBRANE RECEPTOR"/>
    <property type="match status" value="1"/>
</dbReference>
<proteinExistence type="inferred from homology"/>
<evidence type="ECO:0000256" key="5">
    <source>
        <dbReference type="ARBA" id="ARBA00022692"/>
    </source>
</evidence>
<dbReference type="PANTHER" id="PTHR30069:SF27">
    <property type="entry name" value="BLL4766 PROTEIN"/>
    <property type="match status" value="1"/>
</dbReference>
<keyword evidence="6 11" id="KW-0798">TonB box</keyword>
<protein>
    <submittedName>
        <fullName evidence="15">TonB-dependent receptor</fullName>
    </submittedName>
</protein>
<feature type="domain" description="TonB-dependent receptor-like beta-barrel" evidence="13">
    <location>
        <begin position="182"/>
        <end position="601"/>
    </location>
</feature>
<dbReference type="Proteomes" id="UP001205861">
    <property type="component" value="Unassembled WGS sequence"/>
</dbReference>
<keyword evidence="9 10" id="KW-0998">Cell outer membrane</keyword>
<evidence type="ECO:0000256" key="6">
    <source>
        <dbReference type="ARBA" id="ARBA00023077"/>
    </source>
</evidence>
<evidence type="ECO:0000256" key="1">
    <source>
        <dbReference type="ARBA" id="ARBA00004571"/>
    </source>
</evidence>
<dbReference type="InterPro" id="IPR039426">
    <property type="entry name" value="TonB-dep_rcpt-like"/>
</dbReference>
<evidence type="ECO:0000259" key="13">
    <source>
        <dbReference type="Pfam" id="PF00593"/>
    </source>
</evidence>
<evidence type="ECO:0000256" key="4">
    <source>
        <dbReference type="ARBA" id="ARBA00022452"/>
    </source>
</evidence>
<dbReference type="InterPro" id="IPR000531">
    <property type="entry name" value="Beta-barrel_TonB"/>
</dbReference>
<dbReference type="InterPro" id="IPR012910">
    <property type="entry name" value="Plug_dom"/>
</dbReference>
<evidence type="ECO:0000256" key="8">
    <source>
        <dbReference type="ARBA" id="ARBA00023170"/>
    </source>
</evidence>
<keyword evidence="3 10" id="KW-0813">Transport</keyword>
<dbReference type="SUPFAM" id="SSF56935">
    <property type="entry name" value="Porins"/>
    <property type="match status" value="1"/>
</dbReference>
<feature type="chain" id="PRO_5047450848" evidence="12">
    <location>
        <begin position="25"/>
        <end position="635"/>
    </location>
</feature>
<evidence type="ECO:0000259" key="14">
    <source>
        <dbReference type="Pfam" id="PF07715"/>
    </source>
</evidence>
<sequence>MRNSFLTIYAGAGLIALWAMAAHASDQDEALADYTLEQLSSVVVTSVARQETRLANAPASVYVITGSDIARSGAATLPEALRLAPNLQVARRDASGYAISARGFSTTLSNKMLVLIDGRSVYSPLFSGVFWESQDVKLSDVERIEVISGPGGTVWGANAVNGVINIITKSARDTQGGLLNAGAGTYQRGGAVRYGGQLGEGSWYRAYAKVTYDEDTMDPARGDAQVGWRRSQAGFRIDSEGQGRTVTVSGDVYDGRFGQARAGDIVTAGANLLGRLTRQLDSGGELKVQAYIDQTRRDQPAAAQRLSTFDLEVQHALPIGERHHLAWGGGYRYSLDRMTNGRQLIFMPAERHLQWSNLFVQDEVAITAALRATVGVKLEHNVYSGSETMPSLRLAWNATPASMLWAGASRAVRAPARIDRDVMQLAPGRKSGPPWAVAGGPDFDSESARVLELGYRAQLDGKLSWSATAFASHYDGLRTLEPGTGQGALFQNLGKGRVRGIELWGAWQPLRSWRLSAGGVVQNAEFSLKPGSSDLARQTSLASNDPHSYWSVKSSHDLPGNLRADLSLRHVGQLPNPVVPAYTELDARLAWPASGRVELALVGCNLLHSTHAEFGDARTRQVFARSVMLTAAVRF</sequence>
<comment type="similarity">
    <text evidence="2 10 11">Belongs to the TonB-dependent receptor family.</text>
</comment>
<evidence type="ECO:0000256" key="3">
    <source>
        <dbReference type="ARBA" id="ARBA00022448"/>
    </source>
</evidence>
<keyword evidence="8 15" id="KW-0675">Receptor</keyword>
<gene>
    <name evidence="15" type="ORF">NX773_15420</name>
</gene>
<keyword evidence="5 10" id="KW-0812">Transmembrane</keyword>
<keyword evidence="7 10" id="KW-0472">Membrane</keyword>
<evidence type="ECO:0000256" key="10">
    <source>
        <dbReference type="PROSITE-ProRule" id="PRU01360"/>
    </source>
</evidence>
<dbReference type="InterPro" id="IPR036942">
    <property type="entry name" value="Beta-barrel_TonB_sf"/>
</dbReference>
<dbReference type="RefSeq" id="WP_258857213.1">
    <property type="nucleotide sequence ID" value="NZ_JANUGV010000004.1"/>
</dbReference>
<organism evidence="15 16">
    <name type="scientific">Massilia solisilvae</name>
    <dbReference type="NCBI Taxonomy" id="1811225"/>
    <lineage>
        <taxon>Bacteria</taxon>
        <taxon>Pseudomonadati</taxon>
        <taxon>Pseudomonadota</taxon>
        <taxon>Betaproteobacteria</taxon>
        <taxon>Burkholderiales</taxon>
        <taxon>Oxalobacteraceae</taxon>
        <taxon>Telluria group</taxon>
        <taxon>Massilia</taxon>
    </lineage>
</organism>
<reference evidence="15 16" key="1">
    <citation type="submission" date="2022-08" db="EMBL/GenBank/DDBJ databases">
        <title>Reclassification of Massilia species as members of the genera Telluria, Duganella, Pseudoduganella, Mokoshia gen. nov. and Zemynaea gen. nov. using orthogonal and non-orthogonal genome-based approaches.</title>
        <authorList>
            <person name="Bowman J.P."/>
        </authorList>
    </citation>
    <scope>NUCLEOTIDE SEQUENCE [LARGE SCALE GENOMIC DNA]</scope>
    <source>
        <strain evidence="15 16">JCM 31607</strain>
    </source>
</reference>
<dbReference type="Gene3D" id="2.40.170.20">
    <property type="entry name" value="TonB-dependent receptor, beta-barrel domain"/>
    <property type="match status" value="1"/>
</dbReference>
<evidence type="ECO:0000256" key="2">
    <source>
        <dbReference type="ARBA" id="ARBA00009810"/>
    </source>
</evidence>
<evidence type="ECO:0000256" key="9">
    <source>
        <dbReference type="ARBA" id="ARBA00023237"/>
    </source>
</evidence>
<evidence type="ECO:0000256" key="7">
    <source>
        <dbReference type="ARBA" id="ARBA00023136"/>
    </source>
</evidence>
<dbReference type="Pfam" id="PF00593">
    <property type="entry name" value="TonB_dep_Rec_b-barrel"/>
    <property type="match status" value="1"/>
</dbReference>
<comment type="caution">
    <text evidence="15">The sequence shown here is derived from an EMBL/GenBank/DDBJ whole genome shotgun (WGS) entry which is preliminary data.</text>
</comment>
<accession>A0ABT2BM67</accession>
<keyword evidence="16" id="KW-1185">Reference proteome</keyword>
<dbReference type="InterPro" id="IPR037066">
    <property type="entry name" value="Plug_dom_sf"/>
</dbReference>
<evidence type="ECO:0000313" key="16">
    <source>
        <dbReference type="Proteomes" id="UP001205861"/>
    </source>
</evidence>